<dbReference type="EMBL" id="MKIM01000029">
    <property type="protein sequence ID" value="OLP43030.1"/>
    <property type="molecule type" value="Genomic_DNA"/>
</dbReference>
<organism evidence="2 3">
    <name type="scientific">Rhizobium oryziradicis</name>
    <dbReference type="NCBI Taxonomy" id="1867956"/>
    <lineage>
        <taxon>Bacteria</taxon>
        <taxon>Pseudomonadati</taxon>
        <taxon>Pseudomonadota</taxon>
        <taxon>Alphaproteobacteria</taxon>
        <taxon>Hyphomicrobiales</taxon>
        <taxon>Rhizobiaceae</taxon>
        <taxon>Rhizobium/Agrobacterium group</taxon>
        <taxon>Rhizobium</taxon>
    </lineage>
</organism>
<keyword evidence="3" id="KW-1185">Reference proteome</keyword>
<sequence>MISDICTDEEEVAAWLGTPFTLDPPFAATVSPLHQAIDAETRVLRTAGDTQRFVVKIWHDDLAQRPDGHAIFAMTQAAFSLGITPAPRLLLKDGRGMVMDYLGDGWMPARLHQLSTEDGLNRLLAAKRALHGLAPFPVDRNVFSDIRDLAVKARSKTAFWPQEMEEMLTLAQTLDQAIVASGIDRVPAHADGVSSNVMLAPDGALQLIDFDEAGNVDPLFDLALVLNEIFPLDEAQHLSVLETVEGQVRATSHARIVTYAFADDLKWALWGLLMDATSPRQHLEFLKYGQWRWLRCRMAVLAKDFQEIIRHV</sequence>
<dbReference type="InterPro" id="IPR011009">
    <property type="entry name" value="Kinase-like_dom_sf"/>
</dbReference>
<dbReference type="STRING" id="1867956.BJF95_13995"/>
<evidence type="ECO:0000259" key="1">
    <source>
        <dbReference type="Pfam" id="PF01636"/>
    </source>
</evidence>
<proteinExistence type="predicted"/>
<dbReference type="SUPFAM" id="SSF56112">
    <property type="entry name" value="Protein kinase-like (PK-like)"/>
    <property type="match status" value="1"/>
</dbReference>
<dbReference type="Gene3D" id="3.90.1200.10">
    <property type="match status" value="1"/>
</dbReference>
<name>A0A1Q8ZMM0_9HYPH</name>
<feature type="domain" description="Aminoglycoside phosphotransferase" evidence="1">
    <location>
        <begin position="41"/>
        <end position="234"/>
    </location>
</feature>
<reference evidence="2 3" key="1">
    <citation type="submission" date="2016-09" db="EMBL/GenBank/DDBJ databases">
        <title>Rhizobium oryziradicis sp. nov., isolated from the root of rice.</title>
        <authorList>
            <person name="Zhao J."/>
            <person name="Zhang X."/>
        </authorList>
    </citation>
    <scope>NUCLEOTIDE SEQUENCE [LARGE SCALE GENOMIC DNA]</scope>
    <source>
        <strain evidence="2 3">N19</strain>
    </source>
</reference>
<dbReference type="RefSeq" id="WP_075641237.1">
    <property type="nucleotide sequence ID" value="NZ_MKIM01000029.1"/>
</dbReference>
<dbReference type="Pfam" id="PF01636">
    <property type="entry name" value="APH"/>
    <property type="match status" value="1"/>
</dbReference>
<protein>
    <recommendedName>
        <fullName evidence="1">Aminoglycoside phosphotransferase domain-containing protein</fullName>
    </recommendedName>
</protein>
<gene>
    <name evidence="2" type="ORF">BJF95_13995</name>
</gene>
<dbReference type="OrthoDB" id="179763at2"/>
<evidence type="ECO:0000313" key="3">
    <source>
        <dbReference type="Proteomes" id="UP000186894"/>
    </source>
</evidence>
<evidence type="ECO:0000313" key="2">
    <source>
        <dbReference type="EMBL" id="OLP43030.1"/>
    </source>
</evidence>
<dbReference type="AlphaFoldDB" id="A0A1Q8ZMM0"/>
<dbReference type="InterPro" id="IPR002575">
    <property type="entry name" value="Aminoglycoside_PTrfase"/>
</dbReference>
<comment type="caution">
    <text evidence="2">The sequence shown here is derived from an EMBL/GenBank/DDBJ whole genome shotgun (WGS) entry which is preliminary data.</text>
</comment>
<dbReference type="Proteomes" id="UP000186894">
    <property type="component" value="Unassembled WGS sequence"/>
</dbReference>
<accession>A0A1Q8ZMM0</accession>